<dbReference type="InterPro" id="IPR016189">
    <property type="entry name" value="Transl_init_fac_IF2/IF5_N"/>
</dbReference>
<comment type="caution">
    <text evidence="10">The sequence shown here is derived from an EMBL/GenBank/DDBJ whole genome shotgun (WGS) entry which is preliminary data.</text>
</comment>
<dbReference type="EMBL" id="NEVH01020936">
    <property type="protein sequence ID" value="PNF20601.1"/>
    <property type="molecule type" value="Genomic_DNA"/>
</dbReference>
<name>A0A2J7PWA2_9NEOP</name>
<dbReference type="GO" id="GO:0003743">
    <property type="term" value="F:translation initiation factor activity"/>
    <property type="evidence" value="ECO:0007669"/>
    <property type="project" value="UniProtKB-KW"/>
</dbReference>
<evidence type="ECO:0000256" key="8">
    <source>
        <dbReference type="SAM" id="MobiDB-lite"/>
    </source>
</evidence>
<dbReference type="STRING" id="105785.A0A2J7PWA2"/>
<evidence type="ECO:0000256" key="4">
    <source>
        <dbReference type="ARBA" id="ARBA00022553"/>
    </source>
</evidence>
<dbReference type="GO" id="GO:0005092">
    <property type="term" value="F:GDP-dissociation inhibitor activity"/>
    <property type="evidence" value="ECO:0007669"/>
    <property type="project" value="TreeGrafter"/>
</dbReference>
<dbReference type="Pfam" id="PF01873">
    <property type="entry name" value="eIF-5_eIF-2B"/>
    <property type="match status" value="1"/>
</dbReference>
<dbReference type="OrthoDB" id="10250831at2759"/>
<protein>
    <recommendedName>
        <fullName evidence="2">Eukaryotic translation initiation factor 5</fullName>
    </recommendedName>
</protein>
<keyword evidence="4" id="KW-0597">Phosphoprotein</keyword>
<evidence type="ECO:0000256" key="5">
    <source>
        <dbReference type="ARBA" id="ARBA00022741"/>
    </source>
</evidence>
<evidence type="ECO:0000313" key="11">
    <source>
        <dbReference type="Proteomes" id="UP000235965"/>
    </source>
</evidence>
<dbReference type="FunFam" id="3.30.30.170:FF:000002">
    <property type="entry name" value="Eukaryotic translation initiation factor 5"/>
    <property type="match status" value="1"/>
</dbReference>
<dbReference type="InterPro" id="IPR016190">
    <property type="entry name" value="Transl_init_fac_IF2/IF5_Zn-bd"/>
</dbReference>
<keyword evidence="5" id="KW-0547">Nucleotide-binding</keyword>
<dbReference type="SUPFAM" id="SSF100966">
    <property type="entry name" value="Translation initiation factor 2 beta, aIF2beta, N-terminal domain"/>
    <property type="match status" value="1"/>
</dbReference>
<dbReference type="GO" id="GO:0001732">
    <property type="term" value="P:formation of cytoplasmic translation initiation complex"/>
    <property type="evidence" value="ECO:0007669"/>
    <property type="project" value="TreeGrafter"/>
</dbReference>
<feature type="region of interest" description="Disordered" evidence="8">
    <location>
        <begin position="145"/>
        <end position="211"/>
    </location>
</feature>
<evidence type="ECO:0000256" key="6">
    <source>
        <dbReference type="ARBA" id="ARBA00022917"/>
    </source>
</evidence>
<dbReference type="InterPro" id="IPR045196">
    <property type="entry name" value="IF2/IF5"/>
</dbReference>
<dbReference type="PROSITE" id="PS51363">
    <property type="entry name" value="W2"/>
    <property type="match status" value="1"/>
</dbReference>
<dbReference type="PANTHER" id="PTHR23001">
    <property type="entry name" value="EUKARYOTIC TRANSLATION INITIATION FACTOR"/>
    <property type="match status" value="1"/>
</dbReference>
<proteinExistence type="inferred from homology"/>
<accession>A0A2J7PWA2</accession>
<keyword evidence="11" id="KW-1185">Reference proteome</keyword>
<dbReference type="FunFam" id="1.25.40.180:FF:000018">
    <property type="entry name" value="eukaryotic translation initiation factor 5"/>
    <property type="match status" value="1"/>
</dbReference>
<dbReference type="Gene3D" id="2.20.25.350">
    <property type="match status" value="1"/>
</dbReference>
<evidence type="ECO:0000256" key="7">
    <source>
        <dbReference type="ARBA" id="ARBA00023134"/>
    </source>
</evidence>
<dbReference type="InParanoid" id="A0A2J7PWA2"/>
<sequence length="456" mass="51413">MGSVNVNRSVSDAFYRYKMPRLRAKVEGKGNGIKTVIVNMIDVAKAIGRPATYPTKYFGCELGAQTQFDFKNDRFIVNGSHDATKLQDLLDGFIRKFVLCPECDNPETTLTVSQKKSTINQACKACGYHGPLEFNHKLNTFIIKNPPNLNPAAQGSSLTEGKRGKRSKKANGESNGTNGTEDGGRSSDNDSNEQVVEAPDRLADENDEDDGKWAAEVSEEAVRARLQELTDGAKGMTITDDLEKTEKERMDLLYEFSKIRRDAGQLMENNAHKELVAEAERLEIKSKAPLVLAELLFDQNIHTQVKKYRILFLRFTHEDPKAQKYLIGGIEQVIALHKDALLPKVPGIFKMFYDADILEEKVLLEWAGKVSKKYVSRELSQEIHTKAEPFIKWLKEAEEEDDTDSEDEEEDDDLEIEYDDRAKASPLKEQPKQIVKTKPLVDHDEDGEDDLDIDAI</sequence>
<feature type="compositionally biased region" description="Acidic residues" evidence="8">
    <location>
        <begin position="443"/>
        <end position="456"/>
    </location>
</feature>
<dbReference type="InterPro" id="IPR002735">
    <property type="entry name" value="Transl_init_fac_IF2/IF5_dom"/>
</dbReference>
<dbReference type="AlphaFoldDB" id="A0A2J7PWA2"/>
<dbReference type="CDD" id="cd11561">
    <property type="entry name" value="W2_eIF5"/>
    <property type="match status" value="1"/>
</dbReference>
<dbReference type="FunCoup" id="A0A2J7PWA2">
    <property type="interactions" value="2061"/>
</dbReference>
<keyword evidence="3 10" id="KW-0396">Initiation factor</keyword>
<evidence type="ECO:0000256" key="3">
    <source>
        <dbReference type="ARBA" id="ARBA00022540"/>
    </source>
</evidence>
<dbReference type="GO" id="GO:0005829">
    <property type="term" value="C:cytosol"/>
    <property type="evidence" value="ECO:0007669"/>
    <property type="project" value="TreeGrafter"/>
</dbReference>
<reference evidence="10 11" key="1">
    <citation type="submission" date="2017-12" db="EMBL/GenBank/DDBJ databases">
        <title>Hemimetabolous genomes reveal molecular basis of termite eusociality.</title>
        <authorList>
            <person name="Harrison M.C."/>
            <person name="Jongepier E."/>
            <person name="Robertson H.M."/>
            <person name="Arning N."/>
            <person name="Bitard-Feildel T."/>
            <person name="Chao H."/>
            <person name="Childers C.P."/>
            <person name="Dinh H."/>
            <person name="Doddapaneni H."/>
            <person name="Dugan S."/>
            <person name="Gowin J."/>
            <person name="Greiner C."/>
            <person name="Han Y."/>
            <person name="Hu H."/>
            <person name="Hughes D.S.T."/>
            <person name="Huylmans A.-K."/>
            <person name="Kemena C."/>
            <person name="Kremer L.P.M."/>
            <person name="Lee S.L."/>
            <person name="Lopez-Ezquerra A."/>
            <person name="Mallet L."/>
            <person name="Monroy-Kuhn J.M."/>
            <person name="Moser A."/>
            <person name="Murali S.C."/>
            <person name="Muzny D.M."/>
            <person name="Otani S."/>
            <person name="Piulachs M.-D."/>
            <person name="Poelchau M."/>
            <person name="Qu J."/>
            <person name="Schaub F."/>
            <person name="Wada-Katsumata A."/>
            <person name="Worley K.C."/>
            <person name="Xie Q."/>
            <person name="Ylla G."/>
            <person name="Poulsen M."/>
            <person name="Gibbs R.A."/>
            <person name="Schal C."/>
            <person name="Richards S."/>
            <person name="Belles X."/>
            <person name="Korb J."/>
            <person name="Bornberg-Bauer E."/>
        </authorList>
    </citation>
    <scope>NUCLEOTIDE SEQUENCE [LARGE SCALE GENOMIC DNA]</scope>
    <source>
        <tissue evidence="10">Whole body</tissue>
    </source>
</reference>
<dbReference type="Proteomes" id="UP000235965">
    <property type="component" value="Unassembled WGS sequence"/>
</dbReference>
<evidence type="ECO:0000313" key="10">
    <source>
        <dbReference type="EMBL" id="PNF20601.1"/>
    </source>
</evidence>
<dbReference type="InterPro" id="IPR016024">
    <property type="entry name" value="ARM-type_fold"/>
</dbReference>
<dbReference type="SUPFAM" id="SSF75689">
    <property type="entry name" value="Zinc-binding domain of translation initiation factor 2 beta"/>
    <property type="match status" value="1"/>
</dbReference>
<dbReference type="FunFam" id="2.20.25.350:FF:000001">
    <property type="entry name" value="Eukaryotic translation initiation factor 5"/>
    <property type="match status" value="1"/>
</dbReference>
<dbReference type="SMART" id="SM00653">
    <property type="entry name" value="eIF2B_5"/>
    <property type="match status" value="1"/>
</dbReference>
<evidence type="ECO:0000259" key="9">
    <source>
        <dbReference type="PROSITE" id="PS51363"/>
    </source>
</evidence>
<dbReference type="Gene3D" id="3.30.30.170">
    <property type="match status" value="1"/>
</dbReference>
<dbReference type="PANTHER" id="PTHR23001:SF7">
    <property type="entry name" value="EUKARYOTIC TRANSLATION INITIATION FACTOR 5"/>
    <property type="match status" value="1"/>
</dbReference>
<feature type="region of interest" description="Disordered" evidence="8">
    <location>
        <begin position="396"/>
        <end position="456"/>
    </location>
</feature>
<dbReference type="SMART" id="SM00515">
    <property type="entry name" value="eIF5C"/>
    <property type="match status" value="1"/>
</dbReference>
<dbReference type="SUPFAM" id="SSF48371">
    <property type="entry name" value="ARM repeat"/>
    <property type="match status" value="1"/>
</dbReference>
<feature type="domain" description="W2" evidence="9">
    <location>
        <begin position="243"/>
        <end position="404"/>
    </location>
</feature>
<evidence type="ECO:0000256" key="1">
    <source>
        <dbReference type="ARBA" id="ARBA00010397"/>
    </source>
</evidence>
<dbReference type="Pfam" id="PF02020">
    <property type="entry name" value="W2"/>
    <property type="match status" value="1"/>
</dbReference>
<evidence type="ECO:0000256" key="2">
    <source>
        <dbReference type="ARBA" id="ARBA00018059"/>
    </source>
</evidence>
<dbReference type="Gene3D" id="1.25.40.180">
    <property type="match status" value="1"/>
</dbReference>
<keyword evidence="6" id="KW-0648">Protein biosynthesis</keyword>
<organism evidence="10 11">
    <name type="scientific">Cryptotermes secundus</name>
    <dbReference type="NCBI Taxonomy" id="105785"/>
    <lineage>
        <taxon>Eukaryota</taxon>
        <taxon>Metazoa</taxon>
        <taxon>Ecdysozoa</taxon>
        <taxon>Arthropoda</taxon>
        <taxon>Hexapoda</taxon>
        <taxon>Insecta</taxon>
        <taxon>Pterygota</taxon>
        <taxon>Neoptera</taxon>
        <taxon>Polyneoptera</taxon>
        <taxon>Dictyoptera</taxon>
        <taxon>Blattodea</taxon>
        <taxon>Blattoidea</taxon>
        <taxon>Termitoidae</taxon>
        <taxon>Kalotermitidae</taxon>
        <taxon>Cryptotermitinae</taxon>
        <taxon>Cryptotermes</taxon>
    </lineage>
</organism>
<dbReference type="GO" id="GO:0071074">
    <property type="term" value="F:eukaryotic initiation factor eIF2 binding"/>
    <property type="evidence" value="ECO:0007669"/>
    <property type="project" value="TreeGrafter"/>
</dbReference>
<feature type="compositionally biased region" description="Acidic residues" evidence="8">
    <location>
        <begin position="397"/>
        <end position="418"/>
    </location>
</feature>
<gene>
    <name evidence="10" type="primary">eIF5</name>
    <name evidence="10" type="ORF">B7P43_G04262</name>
</gene>
<keyword evidence="7" id="KW-0342">GTP-binding</keyword>
<dbReference type="GO" id="GO:0005525">
    <property type="term" value="F:GTP binding"/>
    <property type="evidence" value="ECO:0007669"/>
    <property type="project" value="UniProtKB-KW"/>
</dbReference>
<comment type="similarity">
    <text evidence="1">Belongs to the eIF-2-beta/eIF-5 family.</text>
</comment>
<dbReference type="InterPro" id="IPR003307">
    <property type="entry name" value="W2_domain"/>
</dbReference>